<feature type="non-terminal residue" evidence="1">
    <location>
        <position position="1"/>
    </location>
</feature>
<feature type="non-terminal residue" evidence="1">
    <location>
        <position position="153"/>
    </location>
</feature>
<protein>
    <submittedName>
        <fullName evidence="1">14974_t:CDS:1</fullName>
    </submittedName>
</protein>
<sequence length="153" mass="17736">LWWANDLMSLSYRRPLEKDDLYVLNDARLAKIVTDNFEVEWKKETQKIAIGKNPSLLKALYRVLWPKFYLAAFCRFLSYTLMVASPLILKLILTFVSDAYFSNFYNVLSGKARCLFTNGKITNLMSTDTTHVDFACGYIHLLWAVPIQCFMAL</sequence>
<reference evidence="1" key="1">
    <citation type="submission" date="2021-06" db="EMBL/GenBank/DDBJ databases">
        <authorList>
            <person name="Kallberg Y."/>
            <person name="Tangrot J."/>
            <person name="Rosling A."/>
        </authorList>
    </citation>
    <scope>NUCLEOTIDE SEQUENCE</scope>
    <source>
        <strain evidence="1">MA461A</strain>
    </source>
</reference>
<keyword evidence="2" id="KW-1185">Reference proteome</keyword>
<evidence type="ECO:0000313" key="2">
    <source>
        <dbReference type="Proteomes" id="UP000789920"/>
    </source>
</evidence>
<name>A0ACA9RZY0_9GLOM</name>
<organism evidence="1 2">
    <name type="scientific">Racocetra persica</name>
    <dbReference type="NCBI Taxonomy" id="160502"/>
    <lineage>
        <taxon>Eukaryota</taxon>
        <taxon>Fungi</taxon>
        <taxon>Fungi incertae sedis</taxon>
        <taxon>Mucoromycota</taxon>
        <taxon>Glomeromycotina</taxon>
        <taxon>Glomeromycetes</taxon>
        <taxon>Diversisporales</taxon>
        <taxon>Gigasporaceae</taxon>
        <taxon>Racocetra</taxon>
    </lineage>
</organism>
<comment type="caution">
    <text evidence="1">The sequence shown here is derived from an EMBL/GenBank/DDBJ whole genome shotgun (WGS) entry which is preliminary data.</text>
</comment>
<evidence type="ECO:0000313" key="1">
    <source>
        <dbReference type="EMBL" id="CAG8817995.1"/>
    </source>
</evidence>
<dbReference type="EMBL" id="CAJVQC010080460">
    <property type="protein sequence ID" value="CAG8817995.1"/>
    <property type="molecule type" value="Genomic_DNA"/>
</dbReference>
<gene>
    <name evidence="1" type="ORF">RPERSI_LOCUS24817</name>
</gene>
<proteinExistence type="predicted"/>
<dbReference type="Proteomes" id="UP000789920">
    <property type="component" value="Unassembled WGS sequence"/>
</dbReference>
<accession>A0ACA9RZY0</accession>